<dbReference type="EMBL" id="CP029425">
    <property type="protein sequence ID" value="AWL98142.1"/>
    <property type="molecule type" value="Genomic_DNA"/>
</dbReference>
<dbReference type="PANTHER" id="PTHR34001">
    <property type="entry name" value="BLL7405 PROTEIN"/>
    <property type="match status" value="1"/>
</dbReference>
<dbReference type="GO" id="GO:0009279">
    <property type="term" value="C:cell outer membrane"/>
    <property type="evidence" value="ECO:0007669"/>
    <property type="project" value="UniProtKB-SubCell"/>
</dbReference>
<evidence type="ECO:0000259" key="6">
    <source>
        <dbReference type="Pfam" id="PF13505"/>
    </source>
</evidence>
<feature type="domain" description="Outer membrane protein beta-barrel" evidence="6">
    <location>
        <begin position="38"/>
        <end position="208"/>
    </location>
</feature>
<evidence type="ECO:0000256" key="5">
    <source>
        <dbReference type="ARBA" id="ARBA00038306"/>
    </source>
</evidence>
<dbReference type="AlphaFoldDB" id="A0A2U8PK68"/>
<sequence>MMKRLVVGAAALVAAGWTASAEAADMNYGQRAPYTVNQPLNAYSWAGPYLGGNIGYEWGSVDNNPSKPSGFVGGVQAGYNFQNGPFVFGVEGDIQAAGADDTFAPWKFSNPWFGTLRGRAGYAFSNVLFYGTAGLAFGELRAQTFGWTESHTTAGWTIGAGAEVGLAPNWSAKLEYLYIDLSTTQFAITGVSNGYSASVVRAGVNYRF</sequence>
<comment type="similarity">
    <text evidence="5">Belongs to the Omp25/RopB family.</text>
</comment>
<reference evidence="7 8" key="1">
    <citation type="journal article" date="2014" name="Int. J. Syst. Evol. Microbiol.">
        <title>Bradyrhizobium ottawaense sp. nov., a symbiotic nitrogen fixing bacterium from root nodules of soybeans in Canada.</title>
        <authorList>
            <person name="Yu X."/>
            <person name="Cloutier S."/>
            <person name="Tambong J.T."/>
            <person name="Bromfield E.S."/>
        </authorList>
    </citation>
    <scope>NUCLEOTIDE SEQUENCE [LARGE SCALE GENOMIC DNA]</scope>
    <source>
        <strain evidence="7 8">OO99</strain>
    </source>
</reference>
<name>A0A2U8PK68_9BRAD</name>
<protein>
    <submittedName>
        <fullName evidence="7">Porin family protein</fullName>
    </submittedName>
</protein>
<evidence type="ECO:0000256" key="3">
    <source>
        <dbReference type="ARBA" id="ARBA00023136"/>
    </source>
</evidence>
<proteinExistence type="inferred from homology"/>
<evidence type="ECO:0000256" key="2">
    <source>
        <dbReference type="ARBA" id="ARBA00022729"/>
    </source>
</evidence>
<gene>
    <name evidence="7" type="ORF">CIT37_17850</name>
</gene>
<dbReference type="Proteomes" id="UP000215703">
    <property type="component" value="Chromosome"/>
</dbReference>
<dbReference type="Gene3D" id="2.40.160.20">
    <property type="match status" value="1"/>
</dbReference>
<keyword evidence="3" id="KW-0472">Membrane</keyword>
<evidence type="ECO:0000313" key="7">
    <source>
        <dbReference type="EMBL" id="AWL98142.1"/>
    </source>
</evidence>
<dbReference type="Pfam" id="PF13505">
    <property type="entry name" value="OMP_b-brl"/>
    <property type="match status" value="1"/>
</dbReference>
<comment type="subcellular location">
    <subcellularLocation>
        <location evidence="1">Cell outer membrane</location>
    </subcellularLocation>
</comment>
<dbReference type="InterPro" id="IPR027385">
    <property type="entry name" value="Beta-barrel_OMP"/>
</dbReference>
<evidence type="ECO:0000256" key="4">
    <source>
        <dbReference type="ARBA" id="ARBA00023237"/>
    </source>
</evidence>
<dbReference type="InterPro" id="IPR051692">
    <property type="entry name" value="OMP-like"/>
</dbReference>
<evidence type="ECO:0000256" key="1">
    <source>
        <dbReference type="ARBA" id="ARBA00004442"/>
    </source>
</evidence>
<dbReference type="KEGG" id="bot:CIT37_17850"/>
<dbReference type="InterPro" id="IPR011250">
    <property type="entry name" value="OMP/PagP_B-barrel"/>
</dbReference>
<dbReference type="OrthoDB" id="9815357at2"/>
<accession>A0A2U8PK68</accession>
<keyword evidence="2" id="KW-0732">Signal</keyword>
<organism evidence="7 8">
    <name type="scientific">Bradyrhizobium ottawaense</name>
    <dbReference type="NCBI Taxonomy" id="931866"/>
    <lineage>
        <taxon>Bacteria</taxon>
        <taxon>Pseudomonadati</taxon>
        <taxon>Pseudomonadota</taxon>
        <taxon>Alphaproteobacteria</taxon>
        <taxon>Hyphomicrobiales</taxon>
        <taxon>Nitrobacteraceae</taxon>
        <taxon>Bradyrhizobium</taxon>
    </lineage>
</organism>
<reference evidence="7 8" key="2">
    <citation type="journal article" date="2017" name="Syst. Appl. Microbiol.">
        <title>Soybeans inoculated with root zone soils of Canadian native legumes harbour diverse and novel Bradyrhizobium spp. that possess agricultural potential.</title>
        <authorList>
            <person name="Bromfield E.S.P."/>
            <person name="Cloutier S."/>
            <person name="Tambong J.T."/>
            <person name="Tran Thi T.V."/>
        </authorList>
    </citation>
    <scope>NUCLEOTIDE SEQUENCE [LARGE SCALE GENOMIC DNA]</scope>
    <source>
        <strain evidence="7 8">OO99</strain>
    </source>
</reference>
<keyword evidence="4" id="KW-0998">Cell outer membrane</keyword>
<evidence type="ECO:0000313" key="8">
    <source>
        <dbReference type="Proteomes" id="UP000215703"/>
    </source>
</evidence>
<dbReference type="SUPFAM" id="SSF56925">
    <property type="entry name" value="OMPA-like"/>
    <property type="match status" value="1"/>
</dbReference>
<dbReference type="PANTHER" id="PTHR34001:SF3">
    <property type="entry name" value="BLL7405 PROTEIN"/>
    <property type="match status" value="1"/>
</dbReference>